<evidence type="ECO:0000256" key="1">
    <source>
        <dbReference type="ARBA" id="ARBA00004651"/>
    </source>
</evidence>
<dbReference type="SUPFAM" id="SSF63380">
    <property type="entry name" value="Riboflavin synthase domain-like"/>
    <property type="match status" value="1"/>
</dbReference>
<evidence type="ECO:0000256" key="2">
    <source>
        <dbReference type="ARBA" id="ARBA00006278"/>
    </source>
</evidence>
<evidence type="ECO:0000256" key="9">
    <source>
        <dbReference type="ARBA" id="ARBA00023002"/>
    </source>
</evidence>
<feature type="transmembrane region" description="Helical" evidence="13">
    <location>
        <begin position="244"/>
        <end position="264"/>
    </location>
</feature>
<comment type="similarity">
    <text evidence="2">Belongs to the ferric reductase (FRE) family.</text>
</comment>
<comment type="subcellular location">
    <subcellularLocation>
        <location evidence="1">Cell membrane</location>
        <topology evidence="1">Multi-pass membrane protein</topology>
    </subcellularLocation>
</comment>
<dbReference type="GO" id="GO:0015677">
    <property type="term" value="P:copper ion import"/>
    <property type="evidence" value="ECO:0007669"/>
    <property type="project" value="TreeGrafter"/>
</dbReference>
<evidence type="ECO:0000256" key="12">
    <source>
        <dbReference type="ARBA" id="ARBA00048483"/>
    </source>
</evidence>
<dbReference type="CDD" id="cd06186">
    <property type="entry name" value="NOX_Duox_like_FAD_NADP"/>
    <property type="match status" value="1"/>
</dbReference>
<keyword evidence="7" id="KW-0249">Electron transport</keyword>
<comment type="caution">
    <text evidence="15">The sequence shown here is derived from an EMBL/GenBank/DDBJ whole genome shotgun (WGS) entry which is preliminary data.</text>
</comment>
<feature type="transmembrane region" description="Helical" evidence="13">
    <location>
        <begin position="177"/>
        <end position="198"/>
    </location>
</feature>
<evidence type="ECO:0000256" key="8">
    <source>
        <dbReference type="ARBA" id="ARBA00022989"/>
    </source>
</evidence>
<evidence type="ECO:0000256" key="4">
    <source>
        <dbReference type="ARBA" id="ARBA00022448"/>
    </source>
</evidence>
<evidence type="ECO:0000256" key="3">
    <source>
        <dbReference type="ARBA" id="ARBA00012668"/>
    </source>
</evidence>
<keyword evidence="4" id="KW-0813">Transport</keyword>
<keyword evidence="11 13" id="KW-0472">Membrane</keyword>
<dbReference type="SFLD" id="SFLDS00052">
    <property type="entry name" value="Ferric_Reductase_Domain"/>
    <property type="match status" value="1"/>
</dbReference>
<dbReference type="SUPFAM" id="SSF52343">
    <property type="entry name" value="Ferredoxin reductase-like, C-terminal NADP-linked domain"/>
    <property type="match status" value="1"/>
</dbReference>
<keyword evidence="9" id="KW-0560">Oxidoreductase</keyword>
<dbReference type="GO" id="GO:0006879">
    <property type="term" value="P:intracellular iron ion homeostasis"/>
    <property type="evidence" value="ECO:0007669"/>
    <property type="project" value="TreeGrafter"/>
</dbReference>
<evidence type="ECO:0000313" key="15">
    <source>
        <dbReference type="EMBL" id="KAJ5386490.1"/>
    </source>
</evidence>
<protein>
    <recommendedName>
        <fullName evidence="3">ferric-chelate reductase (NADPH)</fullName>
        <ecNumber evidence="3">1.16.1.9</ecNumber>
    </recommendedName>
</protein>
<dbReference type="GO" id="GO:0006826">
    <property type="term" value="P:iron ion transport"/>
    <property type="evidence" value="ECO:0007669"/>
    <property type="project" value="UniProtKB-ARBA"/>
</dbReference>
<dbReference type="InterPro" id="IPR017927">
    <property type="entry name" value="FAD-bd_FR_type"/>
</dbReference>
<evidence type="ECO:0000256" key="11">
    <source>
        <dbReference type="ARBA" id="ARBA00023136"/>
    </source>
</evidence>
<evidence type="ECO:0000256" key="6">
    <source>
        <dbReference type="ARBA" id="ARBA00022692"/>
    </source>
</evidence>
<dbReference type="Proteomes" id="UP001147747">
    <property type="component" value="Unassembled WGS sequence"/>
</dbReference>
<evidence type="ECO:0000256" key="5">
    <source>
        <dbReference type="ARBA" id="ARBA00022475"/>
    </source>
</evidence>
<dbReference type="Pfam" id="PF01794">
    <property type="entry name" value="Ferric_reduct"/>
    <property type="match status" value="1"/>
</dbReference>
<organism evidence="15 16">
    <name type="scientific">Penicillium cosmopolitanum</name>
    <dbReference type="NCBI Taxonomy" id="1131564"/>
    <lineage>
        <taxon>Eukaryota</taxon>
        <taxon>Fungi</taxon>
        <taxon>Dikarya</taxon>
        <taxon>Ascomycota</taxon>
        <taxon>Pezizomycotina</taxon>
        <taxon>Eurotiomycetes</taxon>
        <taxon>Eurotiomycetidae</taxon>
        <taxon>Eurotiales</taxon>
        <taxon>Aspergillaceae</taxon>
        <taxon>Penicillium</taxon>
    </lineage>
</organism>
<feature type="transmembrane region" description="Helical" evidence="13">
    <location>
        <begin position="137"/>
        <end position="156"/>
    </location>
</feature>
<dbReference type="GO" id="GO:0052851">
    <property type="term" value="F:ferric-chelate reductase (NADPH) activity"/>
    <property type="evidence" value="ECO:0007669"/>
    <property type="project" value="UniProtKB-EC"/>
</dbReference>
<reference evidence="15" key="2">
    <citation type="journal article" date="2023" name="IMA Fungus">
        <title>Comparative genomic study of the Penicillium genus elucidates a diverse pangenome and 15 lateral gene transfer events.</title>
        <authorList>
            <person name="Petersen C."/>
            <person name="Sorensen T."/>
            <person name="Nielsen M.R."/>
            <person name="Sondergaard T.E."/>
            <person name="Sorensen J.L."/>
            <person name="Fitzpatrick D.A."/>
            <person name="Frisvad J.C."/>
            <person name="Nielsen K.L."/>
        </authorList>
    </citation>
    <scope>NUCLEOTIDE SEQUENCE</scope>
    <source>
        <strain evidence="15">IBT 29677</strain>
    </source>
</reference>
<keyword evidence="5" id="KW-1003">Cell membrane</keyword>
<evidence type="ECO:0000256" key="7">
    <source>
        <dbReference type="ARBA" id="ARBA00022982"/>
    </source>
</evidence>
<dbReference type="InterPro" id="IPR013130">
    <property type="entry name" value="Fe3_Rdtase_TM_dom"/>
</dbReference>
<feature type="transmembrane region" description="Helical" evidence="13">
    <location>
        <begin position="20"/>
        <end position="40"/>
    </location>
</feature>
<dbReference type="SFLD" id="SFLDG01168">
    <property type="entry name" value="Ferric_reductase_subgroup_(FRE"/>
    <property type="match status" value="1"/>
</dbReference>
<dbReference type="EC" id="1.16.1.9" evidence="3"/>
<name>A0A9W9VNR4_9EURO</name>
<evidence type="ECO:0000256" key="13">
    <source>
        <dbReference type="SAM" id="Phobius"/>
    </source>
</evidence>
<dbReference type="Gene3D" id="3.40.50.80">
    <property type="entry name" value="Nucleotide-binding domain of ferredoxin-NADP reductase (FNR) module"/>
    <property type="match status" value="1"/>
</dbReference>
<feature type="transmembrane region" description="Helical" evidence="13">
    <location>
        <begin position="210"/>
        <end position="232"/>
    </location>
</feature>
<dbReference type="EMBL" id="JAPZBU010000009">
    <property type="protein sequence ID" value="KAJ5386490.1"/>
    <property type="molecule type" value="Genomic_DNA"/>
</dbReference>
<reference evidence="15" key="1">
    <citation type="submission" date="2022-12" db="EMBL/GenBank/DDBJ databases">
        <authorList>
            <person name="Petersen C."/>
        </authorList>
    </citation>
    <scope>NUCLEOTIDE SEQUENCE</scope>
    <source>
        <strain evidence="15">IBT 29677</strain>
    </source>
</reference>
<feature type="domain" description="FAD-binding FR-type" evidence="14">
    <location>
        <begin position="295"/>
        <end position="424"/>
    </location>
</feature>
<dbReference type="InterPro" id="IPR013121">
    <property type="entry name" value="Fe_red_NAD-bd_6"/>
</dbReference>
<dbReference type="GO" id="GO:0005886">
    <property type="term" value="C:plasma membrane"/>
    <property type="evidence" value="ECO:0007669"/>
    <property type="project" value="UniProtKB-SubCell"/>
</dbReference>
<evidence type="ECO:0000256" key="10">
    <source>
        <dbReference type="ARBA" id="ARBA00023065"/>
    </source>
</evidence>
<keyword evidence="6 13" id="KW-0812">Transmembrane</keyword>
<keyword evidence="10" id="KW-0406">Ion transport</keyword>
<dbReference type="InterPro" id="IPR017938">
    <property type="entry name" value="Riboflavin_synthase-like_b-brl"/>
</dbReference>
<proteinExistence type="inferred from homology"/>
<dbReference type="GeneID" id="81372648"/>
<comment type="catalytic activity">
    <reaction evidence="12">
        <text>2 a Fe(II)-siderophore + NADP(+) + H(+) = 2 a Fe(III)-siderophore + NADPH</text>
        <dbReference type="Rhea" id="RHEA:28795"/>
        <dbReference type="Rhea" id="RHEA-COMP:11342"/>
        <dbReference type="Rhea" id="RHEA-COMP:11344"/>
        <dbReference type="ChEBI" id="CHEBI:15378"/>
        <dbReference type="ChEBI" id="CHEBI:29033"/>
        <dbReference type="ChEBI" id="CHEBI:29034"/>
        <dbReference type="ChEBI" id="CHEBI:57783"/>
        <dbReference type="ChEBI" id="CHEBI:58349"/>
        <dbReference type="EC" id="1.16.1.9"/>
    </reaction>
</comment>
<dbReference type="PANTHER" id="PTHR32361">
    <property type="entry name" value="FERRIC/CUPRIC REDUCTASE TRANSMEMBRANE COMPONENT"/>
    <property type="match status" value="1"/>
</dbReference>
<dbReference type="Pfam" id="PF08030">
    <property type="entry name" value="NAD_binding_6"/>
    <property type="match status" value="1"/>
</dbReference>
<feature type="transmembrane region" description="Helical" evidence="13">
    <location>
        <begin position="104"/>
        <end position="125"/>
    </location>
</feature>
<sequence>MGVQLKGNGPGEPPMNPFVAVPLFSVGGFIALLFFWRTAIRIRHRRRSKTARQTDDQSLLAQISAINASLKKHIFYAPLWGSRHSREFRFLRLHMGSVPLRLEVILLALYLLLNFLFVVVTVDWWENFPKKMFQLKYAAGHLAVMNMPGLVLSAGRNNPLIPLLGLSFDTFNFMHRWVGRTIAANAIIHMSAVLASLARENGINYILDTIWHMPFYIYGLVALLGFLFIFVQSLSPARHSLYELFLHLHIALAVMSFVALWYHLKNLLQQRVLLGTLILWGLDRASRLGILIWRNCGKRRTTATVEALPGSVARVDVDVSRAWNFRPGQYMYLYMPCLGLWTSHPFTVAWSSAGTDTLNVTEKRSSSDSIATLLGGSETTTMSVLIKGQDGFTKKLLDKVEDSPEGRIKVTALAEGPFGGIHSLASYGTLLLVAGGIGITHPMSYLHEVVTNFASRKTATRKVHLVWMIRSLDHLAWIHNWMTDIFSHDSLSSSIMDPKGETYFQFPGLMLSISVYVTEHKETFEEYIPAPETPWTQCAPSNVPINVHYGRPSFQPLLENEKAEQVGALAVSVCGPGGLGDSVREAVRNVQGEKTVDLFEEAFSW</sequence>
<dbReference type="InterPro" id="IPR039261">
    <property type="entry name" value="FNR_nucleotide-bd"/>
</dbReference>
<dbReference type="InterPro" id="IPR051410">
    <property type="entry name" value="Ferric/Cupric_Reductase"/>
</dbReference>
<keyword evidence="8 13" id="KW-1133">Transmembrane helix</keyword>
<dbReference type="PANTHER" id="PTHR32361:SF27">
    <property type="entry name" value="FAD-BINDING FR-TYPE DOMAIN-CONTAINING PROTEIN-RELATED"/>
    <property type="match status" value="1"/>
</dbReference>
<dbReference type="AlphaFoldDB" id="A0A9W9VNR4"/>
<dbReference type="Pfam" id="PF08022">
    <property type="entry name" value="FAD_binding_8"/>
    <property type="match status" value="1"/>
</dbReference>
<accession>A0A9W9VNR4</accession>
<keyword evidence="16" id="KW-1185">Reference proteome</keyword>
<dbReference type="PROSITE" id="PS51384">
    <property type="entry name" value="FAD_FR"/>
    <property type="match status" value="1"/>
</dbReference>
<dbReference type="InterPro" id="IPR013112">
    <property type="entry name" value="FAD-bd_8"/>
</dbReference>
<evidence type="ECO:0000313" key="16">
    <source>
        <dbReference type="Proteomes" id="UP001147747"/>
    </source>
</evidence>
<dbReference type="RefSeq" id="XP_056484288.1">
    <property type="nucleotide sequence ID" value="XM_056633668.1"/>
</dbReference>
<dbReference type="OrthoDB" id="4494341at2759"/>
<evidence type="ECO:0000259" key="14">
    <source>
        <dbReference type="PROSITE" id="PS51384"/>
    </source>
</evidence>
<gene>
    <name evidence="15" type="ORF">N7509_009031</name>
</gene>